<comment type="caution">
    <text evidence="2">The sequence shown here is derived from an EMBL/GenBank/DDBJ whole genome shotgun (WGS) entry which is preliminary data.</text>
</comment>
<organism evidence="2 3">
    <name type="scientific">Sparassis crispa</name>
    <dbReference type="NCBI Taxonomy" id="139825"/>
    <lineage>
        <taxon>Eukaryota</taxon>
        <taxon>Fungi</taxon>
        <taxon>Dikarya</taxon>
        <taxon>Basidiomycota</taxon>
        <taxon>Agaricomycotina</taxon>
        <taxon>Agaricomycetes</taxon>
        <taxon>Polyporales</taxon>
        <taxon>Sparassidaceae</taxon>
        <taxon>Sparassis</taxon>
    </lineage>
</organism>
<dbReference type="GeneID" id="38783713"/>
<dbReference type="AlphaFoldDB" id="A0A401GX36"/>
<protein>
    <recommendedName>
        <fullName evidence="1">Polymerase beta nucleotidyltransferase domain-containing protein</fullName>
    </recommendedName>
</protein>
<dbReference type="SUPFAM" id="SSF81301">
    <property type="entry name" value="Nucleotidyltransferase"/>
    <property type="match status" value="1"/>
</dbReference>
<gene>
    <name evidence="2" type="ORF">SCP_1000380</name>
</gene>
<evidence type="ECO:0000313" key="3">
    <source>
        <dbReference type="Proteomes" id="UP000287166"/>
    </source>
</evidence>
<accession>A0A401GX36</accession>
<sequence length="123" mass="14093">MRERMVPVWQNNDQRDILWAGIYGSVARNHAHEESDIDVCIVLKEHCGSGEPVDLEERLAEACGCEVSLLCICQGPDWAWGHVRLEALLSSHTVYGNRRDVEHLRQEAMIFLNDGLTRLDFYI</sequence>
<dbReference type="EMBL" id="BFAD01000010">
    <property type="protein sequence ID" value="GBE86796.1"/>
    <property type="molecule type" value="Genomic_DNA"/>
</dbReference>
<feature type="domain" description="Polymerase beta nucleotidyltransferase" evidence="1">
    <location>
        <begin position="13"/>
        <end position="75"/>
    </location>
</feature>
<dbReference type="InterPro" id="IPR043519">
    <property type="entry name" value="NT_sf"/>
</dbReference>
<evidence type="ECO:0000313" key="2">
    <source>
        <dbReference type="EMBL" id="GBE86796.1"/>
    </source>
</evidence>
<dbReference type="CDD" id="cd05403">
    <property type="entry name" value="NT_KNTase_like"/>
    <property type="match status" value="1"/>
</dbReference>
<dbReference type="Proteomes" id="UP000287166">
    <property type="component" value="Unassembled WGS sequence"/>
</dbReference>
<dbReference type="RefSeq" id="XP_027617709.1">
    <property type="nucleotide sequence ID" value="XM_027761908.1"/>
</dbReference>
<keyword evidence="3" id="KW-1185">Reference proteome</keyword>
<proteinExistence type="predicted"/>
<dbReference type="Pfam" id="PF18765">
    <property type="entry name" value="Polbeta"/>
    <property type="match status" value="1"/>
</dbReference>
<name>A0A401GX36_9APHY</name>
<dbReference type="Gene3D" id="3.30.460.10">
    <property type="entry name" value="Beta Polymerase, domain 2"/>
    <property type="match status" value="1"/>
</dbReference>
<reference evidence="2 3" key="1">
    <citation type="journal article" date="2018" name="Sci. Rep.">
        <title>Genome sequence of the cauliflower mushroom Sparassis crispa (Hanabiratake) and its association with beneficial usage.</title>
        <authorList>
            <person name="Kiyama R."/>
            <person name="Furutani Y."/>
            <person name="Kawaguchi K."/>
            <person name="Nakanishi T."/>
        </authorList>
    </citation>
    <scope>NUCLEOTIDE SEQUENCE [LARGE SCALE GENOMIC DNA]</scope>
</reference>
<dbReference type="OrthoDB" id="5149641at2759"/>
<dbReference type="InParanoid" id="A0A401GX36"/>
<evidence type="ECO:0000259" key="1">
    <source>
        <dbReference type="Pfam" id="PF18765"/>
    </source>
</evidence>
<dbReference type="InterPro" id="IPR041633">
    <property type="entry name" value="Polbeta"/>
</dbReference>